<dbReference type="PANTHER" id="PTHR34214:SF3">
    <property type="entry name" value="PROTEIN CONSERVED IN THE GREEN LINEAGE AND DIATOMS 27, CHLOROPLASTIC"/>
    <property type="match status" value="1"/>
</dbReference>
<name>A0A8J7A4J6_9CYAN</name>
<evidence type="ECO:0000313" key="3">
    <source>
        <dbReference type="Proteomes" id="UP000636505"/>
    </source>
</evidence>
<proteinExistence type="predicted"/>
<organism evidence="2 3">
    <name type="scientific">Vasconcelosia minhoensis LEGE 07310</name>
    <dbReference type="NCBI Taxonomy" id="915328"/>
    <lineage>
        <taxon>Bacteria</taxon>
        <taxon>Bacillati</taxon>
        <taxon>Cyanobacteriota</taxon>
        <taxon>Cyanophyceae</taxon>
        <taxon>Nodosilineales</taxon>
        <taxon>Cymatolegaceae</taxon>
        <taxon>Vasconcelosia</taxon>
        <taxon>Vasconcelosia minhoensis</taxon>
    </lineage>
</organism>
<dbReference type="Proteomes" id="UP000636505">
    <property type="component" value="Unassembled WGS sequence"/>
</dbReference>
<keyword evidence="1" id="KW-0812">Transmembrane</keyword>
<evidence type="ECO:0000313" key="2">
    <source>
        <dbReference type="EMBL" id="MBE9076112.1"/>
    </source>
</evidence>
<keyword evidence="1" id="KW-0472">Membrane</keyword>
<comment type="caution">
    <text evidence="2">The sequence shown here is derived from an EMBL/GenBank/DDBJ whole genome shotgun (WGS) entry which is preliminary data.</text>
</comment>
<reference evidence="2" key="1">
    <citation type="submission" date="2020-10" db="EMBL/GenBank/DDBJ databases">
        <authorList>
            <person name="Castelo-Branco R."/>
            <person name="Eusebio N."/>
            <person name="Adriana R."/>
            <person name="Vieira A."/>
            <person name="Brugerolle De Fraissinette N."/>
            <person name="Rezende De Castro R."/>
            <person name="Schneider M.P."/>
            <person name="Vasconcelos V."/>
            <person name="Leao P.N."/>
        </authorList>
    </citation>
    <scope>NUCLEOTIDE SEQUENCE</scope>
    <source>
        <strain evidence="2">LEGE 07310</strain>
    </source>
</reference>
<dbReference type="Pfam" id="PF06799">
    <property type="entry name" value="CGLD27-like"/>
    <property type="match status" value="1"/>
</dbReference>
<dbReference type="RefSeq" id="WP_193904767.1">
    <property type="nucleotide sequence ID" value="NZ_JADEXG010000003.1"/>
</dbReference>
<keyword evidence="3" id="KW-1185">Reference proteome</keyword>
<evidence type="ECO:0000256" key="1">
    <source>
        <dbReference type="SAM" id="Phobius"/>
    </source>
</evidence>
<gene>
    <name evidence="2" type="ORF">IQ241_02180</name>
</gene>
<dbReference type="InterPro" id="IPR009631">
    <property type="entry name" value="CGLD27-like"/>
</dbReference>
<sequence>METLSSRCPVPVDQVPIREYEAMRESWFYSWGTRHLRGYLTPIVVLWCLSWLFTGPVAAVSYGPSKLLPQFLASGAIGSLVIPTLALIQLYTGWLHVCDRLQKKAVPYEESGWYDGQVWIKPDEVLSRDRLIVDYQVKPILRRLQRTFGVLAGILSFSLVSWQFL</sequence>
<dbReference type="PANTHER" id="PTHR34214">
    <property type="match status" value="1"/>
</dbReference>
<dbReference type="AlphaFoldDB" id="A0A8J7A4J6"/>
<dbReference type="EMBL" id="JADEXG010000003">
    <property type="protein sequence ID" value="MBE9076112.1"/>
    <property type="molecule type" value="Genomic_DNA"/>
</dbReference>
<protein>
    <submittedName>
        <fullName evidence="2">CGLD27 family protein</fullName>
    </submittedName>
</protein>
<keyword evidence="1" id="KW-1133">Transmembrane helix</keyword>
<feature type="transmembrane region" description="Helical" evidence="1">
    <location>
        <begin position="39"/>
        <end position="59"/>
    </location>
</feature>
<feature type="transmembrane region" description="Helical" evidence="1">
    <location>
        <begin position="147"/>
        <end position="164"/>
    </location>
</feature>
<feature type="transmembrane region" description="Helical" evidence="1">
    <location>
        <begin position="71"/>
        <end position="94"/>
    </location>
</feature>
<accession>A0A8J7A4J6</accession>